<dbReference type="SMART" id="SM00507">
    <property type="entry name" value="HNHc"/>
    <property type="match status" value="1"/>
</dbReference>
<evidence type="ECO:0000256" key="1">
    <source>
        <dbReference type="SAM" id="MobiDB-lite"/>
    </source>
</evidence>
<protein>
    <recommendedName>
        <fullName evidence="2">HNH nuclease domain-containing protein</fullName>
    </recommendedName>
</protein>
<reference evidence="3 4" key="1">
    <citation type="submission" date="2016-01" db="EMBL/GenBank/DDBJ databases">
        <title>Mycobacterium immunogenum strain CD11_6 genome sequencing and assembly.</title>
        <authorList>
            <person name="Kaur G."/>
            <person name="Nair G.R."/>
            <person name="Mayilraj S."/>
        </authorList>
    </citation>
    <scope>NUCLEOTIDE SEQUENCE [LARGE SCALE GENOMIC DNA]</scope>
    <source>
        <strain evidence="3 4">CD11-6</strain>
    </source>
</reference>
<comment type="caution">
    <text evidence="3">The sequence shown here is derived from an EMBL/GenBank/DDBJ whole genome shotgun (WGS) entry which is preliminary data.</text>
</comment>
<dbReference type="Pfam" id="PF02720">
    <property type="entry name" value="DUF222"/>
    <property type="match status" value="1"/>
</dbReference>
<proteinExistence type="predicted"/>
<dbReference type="InterPro" id="IPR003870">
    <property type="entry name" value="DUF222"/>
</dbReference>
<dbReference type="InterPro" id="IPR003615">
    <property type="entry name" value="HNH_nuc"/>
</dbReference>
<dbReference type="CDD" id="cd00085">
    <property type="entry name" value="HNHc"/>
    <property type="match status" value="1"/>
</dbReference>
<gene>
    <name evidence="3" type="ORF">AWB85_23415</name>
</gene>
<name>A0A179VD92_9MYCO</name>
<evidence type="ECO:0000259" key="2">
    <source>
        <dbReference type="SMART" id="SM00507"/>
    </source>
</evidence>
<organism evidence="3 4">
    <name type="scientific">Mycobacteroides immunogenum</name>
    <dbReference type="NCBI Taxonomy" id="83262"/>
    <lineage>
        <taxon>Bacteria</taxon>
        <taxon>Bacillati</taxon>
        <taxon>Actinomycetota</taxon>
        <taxon>Actinomycetes</taxon>
        <taxon>Mycobacteriales</taxon>
        <taxon>Mycobacteriaceae</taxon>
        <taxon>Mycobacteroides</taxon>
    </lineage>
</organism>
<accession>A0A179VD92</accession>
<evidence type="ECO:0000313" key="3">
    <source>
        <dbReference type="EMBL" id="OAT68981.1"/>
    </source>
</evidence>
<feature type="compositionally biased region" description="Basic and acidic residues" evidence="1">
    <location>
        <begin position="408"/>
        <end position="425"/>
    </location>
</feature>
<dbReference type="EMBL" id="LQYE01000011">
    <property type="protein sequence ID" value="OAT68981.1"/>
    <property type="molecule type" value="Genomic_DNA"/>
</dbReference>
<dbReference type="AlphaFoldDB" id="A0A179VD92"/>
<feature type="domain" description="HNH nuclease" evidence="2">
    <location>
        <begin position="310"/>
        <end position="362"/>
    </location>
</feature>
<dbReference type="RefSeq" id="WP_064629491.1">
    <property type="nucleotide sequence ID" value="NZ_LQYE01000011.1"/>
</dbReference>
<sequence>MFDSLTDGDLIEVITAAHRAEAQACARRLSAIGVLVDRHADLDRPDERDHHPLDRWDRVAAEIAAAQGITQALASSQMRYAQVLRQRLRAVAERFAAGDLDFRTVALIINRTELLEDDAVVMRVDAAIVQALPRWARWSRKRIAAALDALVLRFDQDAVRRNRSATEGRHVEIRPLGNGEPVAEIWGTLQATHAVALDKRLDLLADTVCPADPRTKAQRRADALGALASGLTQMRCTCARPGCAGRDIADVSVVVNVVINQSSLDGEDDLPAYLPSFGVLAAEQARFAAVHARSRILADSVTNGYRPSSGLAAFVRARDQLCRFPGCDAAADRADLDHTVPWGAGGPTTSTNLKALCRKHHLLKTFGGWREIQEPGGTVVWKAPTGHTYTTSPGSGLLFPTLTRQRTRKQERQYRRQHERNLNHQDRLQREAALATIAAKDPPPF</sequence>
<evidence type="ECO:0000313" key="4">
    <source>
        <dbReference type="Proteomes" id="UP000186919"/>
    </source>
</evidence>
<dbReference type="Proteomes" id="UP000186919">
    <property type="component" value="Unassembled WGS sequence"/>
</dbReference>
<feature type="region of interest" description="Disordered" evidence="1">
    <location>
        <begin position="406"/>
        <end position="425"/>
    </location>
</feature>
<dbReference type="Gene3D" id="1.10.30.50">
    <property type="match status" value="1"/>
</dbReference>